<dbReference type="CDD" id="cd07814">
    <property type="entry name" value="SRPBCC_CalC_Aha1-like"/>
    <property type="match status" value="1"/>
</dbReference>
<protein>
    <submittedName>
        <fullName evidence="3">ATPase</fullName>
    </submittedName>
</protein>
<dbReference type="SUPFAM" id="SSF55961">
    <property type="entry name" value="Bet v1-like"/>
    <property type="match status" value="1"/>
</dbReference>
<proteinExistence type="inferred from homology"/>
<dbReference type="AlphaFoldDB" id="A0A511ZQC4"/>
<name>A0A511ZQC4_9BACI</name>
<evidence type="ECO:0000259" key="2">
    <source>
        <dbReference type="Pfam" id="PF08327"/>
    </source>
</evidence>
<comment type="similarity">
    <text evidence="1">Belongs to the AHA1 family.</text>
</comment>
<dbReference type="Pfam" id="PF08327">
    <property type="entry name" value="AHSA1"/>
    <property type="match status" value="1"/>
</dbReference>
<organism evidence="3 4">
    <name type="scientific">Oceanobacillus sojae</name>
    <dbReference type="NCBI Taxonomy" id="582851"/>
    <lineage>
        <taxon>Bacteria</taxon>
        <taxon>Bacillati</taxon>
        <taxon>Bacillota</taxon>
        <taxon>Bacilli</taxon>
        <taxon>Bacillales</taxon>
        <taxon>Bacillaceae</taxon>
        <taxon>Oceanobacillus</taxon>
    </lineage>
</organism>
<dbReference type="Gene3D" id="3.30.530.20">
    <property type="match status" value="1"/>
</dbReference>
<dbReference type="OrthoDB" id="9800600at2"/>
<feature type="domain" description="Activator of Hsp90 ATPase homologue 1/2-like C-terminal" evidence="2">
    <location>
        <begin position="14"/>
        <end position="139"/>
    </location>
</feature>
<evidence type="ECO:0000313" key="4">
    <source>
        <dbReference type="Proteomes" id="UP000321558"/>
    </source>
</evidence>
<dbReference type="Proteomes" id="UP000321558">
    <property type="component" value="Unassembled WGS sequence"/>
</dbReference>
<evidence type="ECO:0000313" key="3">
    <source>
        <dbReference type="EMBL" id="GEN89653.1"/>
    </source>
</evidence>
<keyword evidence="4" id="KW-1185">Reference proteome</keyword>
<dbReference type="InterPro" id="IPR023393">
    <property type="entry name" value="START-like_dom_sf"/>
</dbReference>
<comment type="caution">
    <text evidence="3">The sequence shown here is derived from an EMBL/GenBank/DDBJ whole genome shotgun (WGS) entry which is preliminary data.</text>
</comment>
<gene>
    <name evidence="3" type="ORF">OSO01_43920</name>
</gene>
<reference evidence="3 4" key="1">
    <citation type="submission" date="2019-07" db="EMBL/GenBank/DDBJ databases">
        <title>Whole genome shotgun sequence of Oceanobacillus sojae NBRC 105379.</title>
        <authorList>
            <person name="Hosoyama A."/>
            <person name="Uohara A."/>
            <person name="Ohji S."/>
            <person name="Ichikawa N."/>
        </authorList>
    </citation>
    <scope>NUCLEOTIDE SEQUENCE [LARGE SCALE GENOMIC DNA]</scope>
    <source>
        <strain evidence="3 4">NBRC 105379</strain>
    </source>
</reference>
<evidence type="ECO:0000256" key="1">
    <source>
        <dbReference type="ARBA" id="ARBA00006817"/>
    </source>
</evidence>
<accession>A0A511ZQC4</accession>
<dbReference type="EMBL" id="BJYM01000026">
    <property type="protein sequence ID" value="GEN89653.1"/>
    <property type="molecule type" value="Genomic_DNA"/>
</dbReference>
<dbReference type="InterPro" id="IPR013538">
    <property type="entry name" value="ASHA1/2-like_C"/>
</dbReference>
<sequence length="143" mass="16543">MRNLSIEKQREISAATETVWNVLTNPDFIKQWLGVTVNTDWNVGCSITFSFTWDGTEYEDKGHILEYEPQSVFSYDYWSGFSGTPDSPENYSIITFNLSNNSKHTTLRLKHSNFATPTMYEHSDKNWEETIEVIKKLAEESKG</sequence>
<dbReference type="RefSeq" id="WP_147212537.1">
    <property type="nucleotide sequence ID" value="NZ_BJYM01000026.1"/>
</dbReference>